<accession>A0A7L5DL47</accession>
<keyword evidence="9" id="KW-0624">Polysaccharide degradation</keyword>
<evidence type="ECO:0000256" key="6">
    <source>
        <dbReference type="ARBA" id="ARBA00022801"/>
    </source>
</evidence>
<dbReference type="AlphaFoldDB" id="A0A7L5DL47"/>
<evidence type="ECO:0000256" key="7">
    <source>
        <dbReference type="ARBA" id="ARBA00023277"/>
    </source>
</evidence>
<reference evidence="11 12" key="1">
    <citation type="submission" date="2020-04" db="EMBL/GenBank/DDBJ databases">
        <title>Genome sequencing of novel species.</title>
        <authorList>
            <person name="Heo J."/>
            <person name="Kim S.-J."/>
            <person name="Kim J.-S."/>
            <person name="Hong S.-B."/>
            <person name="Kwon S.-W."/>
        </authorList>
    </citation>
    <scope>NUCLEOTIDE SEQUENCE [LARGE SCALE GENOMIC DNA]</scope>
    <source>
        <strain evidence="11 12">CJU-R4</strain>
    </source>
</reference>
<evidence type="ECO:0000256" key="2">
    <source>
        <dbReference type="ARBA" id="ARBA00007495"/>
    </source>
</evidence>
<dbReference type="EMBL" id="CP051677">
    <property type="protein sequence ID" value="QJD78805.1"/>
    <property type="molecule type" value="Genomic_DNA"/>
</dbReference>
<evidence type="ECO:0000256" key="1">
    <source>
        <dbReference type="ARBA" id="ARBA00000681"/>
    </source>
</evidence>
<evidence type="ECO:0000256" key="8">
    <source>
        <dbReference type="ARBA" id="ARBA00023295"/>
    </source>
</evidence>
<dbReference type="NCBIfam" id="TIGR04183">
    <property type="entry name" value="Por_Secre_tail"/>
    <property type="match status" value="1"/>
</dbReference>
<evidence type="ECO:0000256" key="5">
    <source>
        <dbReference type="ARBA" id="ARBA00022729"/>
    </source>
</evidence>
<dbReference type="Gene3D" id="3.20.20.80">
    <property type="entry name" value="Glycosidases"/>
    <property type="match status" value="1"/>
</dbReference>
<dbReference type="GO" id="GO:0031176">
    <property type="term" value="F:endo-1,4-beta-xylanase activity"/>
    <property type="evidence" value="ECO:0007669"/>
    <property type="project" value="UniProtKB-EC"/>
</dbReference>
<dbReference type="InterPro" id="IPR017853">
    <property type="entry name" value="GH"/>
</dbReference>
<comment type="similarity">
    <text evidence="2">Belongs to the glycosyl hydrolase 10 (cellulase F) family.</text>
</comment>
<dbReference type="InterPro" id="IPR026444">
    <property type="entry name" value="Secre_tail"/>
</dbReference>
<evidence type="ECO:0000256" key="4">
    <source>
        <dbReference type="ARBA" id="ARBA00022651"/>
    </source>
</evidence>
<protein>
    <recommendedName>
        <fullName evidence="3">endo-1,4-beta-xylanase</fullName>
        <ecNumber evidence="3">3.2.1.8</ecNumber>
    </recommendedName>
</protein>
<evidence type="ECO:0000256" key="9">
    <source>
        <dbReference type="ARBA" id="ARBA00023326"/>
    </source>
</evidence>
<keyword evidence="6" id="KW-0378">Hydrolase</keyword>
<dbReference type="SUPFAM" id="SSF51445">
    <property type="entry name" value="(Trans)glycosidases"/>
    <property type="match status" value="1"/>
</dbReference>
<evidence type="ECO:0000256" key="3">
    <source>
        <dbReference type="ARBA" id="ARBA00012590"/>
    </source>
</evidence>
<dbReference type="PANTHER" id="PTHR31490">
    <property type="entry name" value="GLYCOSYL HYDROLASE"/>
    <property type="match status" value="1"/>
</dbReference>
<feature type="domain" description="GH10" evidence="10">
    <location>
        <begin position="1"/>
        <end position="267"/>
    </location>
</feature>
<keyword evidence="8" id="KW-0326">Glycosidase</keyword>
<keyword evidence="4" id="KW-0858">Xylan degradation</keyword>
<evidence type="ECO:0000313" key="11">
    <source>
        <dbReference type="EMBL" id="QJD78805.1"/>
    </source>
</evidence>
<dbReference type="SMART" id="SM00633">
    <property type="entry name" value="Glyco_10"/>
    <property type="match status" value="1"/>
</dbReference>
<dbReference type="GO" id="GO:0045493">
    <property type="term" value="P:xylan catabolic process"/>
    <property type="evidence" value="ECO:0007669"/>
    <property type="project" value="UniProtKB-KW"/>
</dbReference>
<sequence>MLVWGAQQPTWLKPLSDAQKVQKLKAWFQAVANHYDGSSDARARLEYIEVANETLNDPPNNEGANVNDPASGDYVNALKSLNAELGTTPGRFDWVINSFKLARKYFPCETKLVLNEYNAETILADDYVTLVNLLKADNLLDVVGLQAHSFSTRKYNASQSFADHTNYLRTQLDKIAATKLPIMITELDIDGNVDSTYTVTTNVAVKQAFQKSEYQRIFGLYWNHPSVIGITLWGYLTGHWRTTEEAFLVDACSGQEKPALRDYLNNTLNNNPSSVRASGNPALGMSFVPKICGIPQTAQYACTSDVPVASTATITASAVNCPGTVNVTVSDVTTPANPTAGTSYTIVRTWTVTDACGNTRTATQQIVVTGTCSPTTTTCGSPTATLGQPLNLVAPTYSCTTREFKFNTTGGDGSPITFSAVGISVPSTNCLAMVDAGIAEDIREQKPNVQPITLTATQNGVTVTYSWNALGACGTTPVTPVGSLTLIAPDYNCSTGSFLFRTSGGNSSPIEYMAIGITGWTTNPNQFVDAEIRTAADAQPLTLRARQNGVEVTYVWNIRAQCPVGGTQTPTTVGALQFVAPDYNCSTGAFVFKTSGGNSSPIEYMAIGITGWTTNPNQFVDAELRTAADAQPLTLHARQNGVEVTYVWNIRAQCPVGGRVGAMAEPSASLGASVQPNPIDDEFVLSLDGMANSSVQLLLTDITSRPVLSQTEQVTANHHEVRLRLGNRPSGVYLLRVASPGKVQSLRLLKK</sequence>
<dbReference type="InterPro" id="IPR001000">
    <property type="entry name" value="GH10_dom"/>
</dbReference>
<dbReference type="PANTHER" id="PTHR31490:SF88">
    <property type="entry name" value="BETA-XYLANASE"/>
    <property type="match status" value="1"/>
</dbReference>
<dbReference type="Pfam" id="PF00331">
    <property type="entry name" value="Glyco_hydro_10"/>
    <property type="match status" value="1"/>
</dbReference>
<name>A0A7L5DL47_9BACT</name>
<dbReference type="EC" id="3.2.1.8" evidence="3"/>
<comment type="catalytic activity">
    <reaction evidence="1">
        <text>Endohydrolysis of (1-&gt;4)-beta-D-xylosidic linkages in xylans.</text>
        <dbReference type="EC" id="3.2.1.8"/>
    </reaction>
</comment>
<gene>
    <name evidence="11" type="ORF">HH216_10470</name>
</gene>
<evidence type="ECO:0000313" key="12">
    <source>
        <dbReference type="Proteomes" id="UP000501128"/>
    </source>
</evidence>
<keyword evidence="7" id="KW-0119">Carbohydrate metabolism</keyword>
<keyword evidence="5" id="KW-0732">Signal</keyword>
<dbReference type="InterPro" id="IPR044846">
    <property type="entry name" value="GH10"/>
</dbReference>
<keyword evidence="12" id="KW-1185">Reference proteome</keyword>
<proteinExistence type="inferred from homology"/>
<organism evidence="11 12">
    <name type="scientific">Spirosoma rhododendri</name>
    <dbReference type="NCBI Taxonomy" id="2728024"/>
    <lineage>
        <taxon>Bacteria</taxon>
        <taxon>Pseudomonadati</taxon>
        <taxon>Bacteroidota</taxon>
        <taxon>Cytophagia</taxon>
        <taxon>Cytophagales</taxon>
        <taxon>Cytophagaceae</taxon>
        <taxon>Spirosoma</taxon>
    </lineage>
</organism>
<dbReference type="Proteomes" id="UP000501128">
    <property type="component" value="Chromosome"/>
</dbReference>
<dbReference type="KEGG" id="srho:HH216_10470"/>
<evidence type="ECO:0000259" key="10">
    <source>
        <dbReference type="SMART" id="SM00633"/>
    </source>
</evidence>